<evidence type="ECO:0000313" key="2">
    <source>
        <dbReference type="Proteomes" id="UP001313282"/>
    </source>
</evidence>
<protein>
    <submittedName>
        <fullName evidence="1">Uncharacterized protein</fullName>
    </submittedName>
</protein>
<name>A0AAN8N4B2_9PEZI</name>
<comment type="caution">
    <text evidence="1">The sequence shown here is derived from an EMBL/GenBank/DDBJ whole genome shotgun (WGS) entry which is preliminary data.</text>
</comment>
<organism evidence="1 2">
    <name type="scientific">Orbilia javanica</name>
    <dbReference type="NCBI Taxonomy" id="47235"/>
    <lineage>
        <taxon>Eukaryota</taxon>
        <taxon>Fungi</taxon>
        <taxon>Dikarya</taxon>
        <taxon>Ascomycota</taxon>
        <taxon>Pezizomycotina</taxon>
        <taxon>Orbiliomycetes</taxon>
        <taxon>Orbiliales</taxon>
        <taxon>Orbiliaceae</taxon>
        <taxon>Orbilia</taxon>
    </lineage>
</organism>
<proteinExistence type="predicted"/>
<dbReference type="EMBL" id="JAVHNR010000001">
    <property type="protein sequence ID" value="KAK6356036.1"/>
    <property type="molecule type" value="Genomic_DNA"/>
</dbReference>
<evidence type="ECO:0000313" key="1">
    <source>
        <dbReference type="EMBL" id="KAK6356036.1"/>
    </source>
</evidence>
<sequence>MARPSDPYGDHGGWKSGETGAKVGKIARELWDSFTDFERKKGMFSRSLTDRLCEEYPGSNVAVFHHPFTEYYFVNGAHHHVELEGGPFGSTFGYEVWVFECGYLCRFGDGGWKNWACKGYLYSPGSESRVIFTNQYGNPEAVWNEIMDENVHMNKPLLRQRCNENSRRFTRPYWDSHEWHNYESDSGDLPERRHQPLEDVPLHVAGLLEKIDGELDG</sequence>
<gene>
    <name evidence="1" type="ORF">TWF718_000410</name>
</gene>
<accession>A0AAN8N4B2</accession>
<reference evidence="1 2" key="1">
    <citation type="submission" date="2019-10" db="EMBL/GenBank/DDBJ databases">
        <authorList>
            <person name="Palmer J.M."/>
        </authorList>
    </citation>
    <scope>NUCLEOTIDE SEQUENCE [LARGE SCALE GENOMIC DNA]</scope>
    <source>
        <strain evidence="1 2">TWF718</strain>
    </source>
</reference>
<keyword evidence="2" id="KW-1185">Reference proteome</keyword>
<dbReference type="AlphaFoldDB" id="A0AAN8N4B2"/>
<dbReference type="Proteomes" id="UP001313282">
    <property type="component" value="Unassembled WGS sequence"/>
</dbReference>